<keyword evidence="2" id="KW-1185">Reference proteome</keyword>
<dbReference type="RefSeq" id="WP_114398877.1">
    <property type="nucleotide sequence ID" value="NZ_QEIM01000094.1"/>
</dbReference>
<accession>A0A368T786</accession>
<reference evidence="1 2" key="1">
    <citation type="submission" date="2018-04" db="EMBL/GenBank/DDBJ databases">
        <title>Novel actinobacteria from marine sediment.</title>
        <authorList>
            <person name="Ng Z.Y."/>
            <person name="Tan G.Y.A."/>
        </authorList>
    </citation>
    <scope>NUCLEOTIDE SEQUENCE [LARGE SCALE GENOMIC DNA]</scope>
    <source>
        <strain evidence="1 2">TPS81</strain>
    </source>
</reference>
<dbReference type="AlphaFoldDB" id="A0A368T786"/>
<protein>
    <submittedName>
        <fullName evidence="1">Uncharacterized protein</fullName>
    </submittedName>
</protein>
<gene>
    <name evidence="1" type="ORF">DEF24_08920</name>
</gene>
<dbReference type="Proteomes" id="UP000253318">
    <property type="component" value="Unassembled WGS sequence"/>
</dbReference>
<name>A0A368T786_9ACTN</name>
<comment type="caution">
    <text evidence="1">The sequence shown here is derived from an EMBL/GenBank/DDBJ whole genome shotgun (WGS) entry which is preliminary data.</text>
</comment>
<proteinExistence type="predicted"/>
<evidence type="ECO:0000313" key="1">
    <source>
        <dbReference type="EMBL" id="RCV59746.1"/>
    </source>
</evidence>
<evidence type="ECO:0000313" key="2">
    <source>
        <dbReference type="Proteomes" id="UP000253318"/>
    </source>
</evidence>
<sequence length="121" mass="13676">MVTHWHIAPLTERYSPAVLHSLADALSDPAYVAHLAAELHRAAEHHRTFADLRRRVRESCDGLTHEQLTAAARASRRHARRGGLAGEVRDLERSRVRRLAEYTEGPYRAAADPWPVSRGNR</sequence>
<organism evidence="1 2">
    <name type="scientific">Marinitenerispora sediminis</name>
    <dbReference type="NCBI Taxonomy" id="1931232"/>
    <lineage>
        <taxon>Bacteria</taxon>
        <taxon>Bacillati</taxon>
        <taxon>Actinomycetota</taxon>
        <taxon>Actinomycetes</taxon>
        <taxon>Streptosporangiales</taxon>
        <taxon>Nocardiopsidaceae</taxon>
        <taxon>Marinitenerispora</taxon>
    </lineage>
</organism>
<dbReference type="EMBL" id="QEIN01000055">
    <property type="protein sequence ID" value="RCV59746.1"/>
    <property type="molecule type" value="Genomic_DNA"/>
</dbReference>